<protein>
    <submittedName>
        <fullName evidence="1">Uncharacterized protein</fullName>
    </submittedName>
</protein>
<evidence type="ECO:0000313" key="2">
    <source>
        <dbReference type="Proteomes" id="UP001165960"/>
    </source>
</evidence>
<organism evidence="1 2">
    <name type="scientific">Entomophthora muscae</name>
    <dbReference type="NCBI Taxonomy" id="34485"/>
    <lineage>
        <taxon>Eukaryota</taxon>
        <taxon>Fungi</taxon>
        <taxon>Fungi incertae sedis</taxon>
        <taxon>Zoopagomycota</taxon>
        <taxon>Entomophthoromycotina</taxon>
        <taxon>Entomophthoromycetes</taxon>
        <taxon>Entomophthorales</taxon>
        <taxon>Entomophthoraceae</taxon>
        <taxon>Entomophthora</taxon>
    </lineage>
</organism>
<reference evidence="1" key="1">
    <citation type="submission" date="2022-04" db="EMBL/GenBank/DDBJ databases">
        <title>Genome of the entomopathogenic fungus Entomophthora muscae.</title>
        <authorList>
            <person name="Elya C."/>
            <person name="Lovett B.R."/>
            <person name="Lee E."/>
            <person name="Macias A.M."/>
            <person name="Hajek A.E."/>
            <person name="De Bivort B.L."/>
            <person name="Kasson M.T."/>
            <person name="De Fine Licht H.H."/>
            <person name="Stajich J.E."/>
        </authorList>
    </citation>
    <scope>NUCLEOTIDE SEQUENCE</scope>
    <source>
        <strain evidence="1">Berkeley</strain>
    </source>
</reference>
<keyword evidence="2" id="KW-1185">Reference proteome</keyword>
<gene>
    <name evidence="1" type="ORF">DSO57_1015039</name>
</gene>
<evidence type="ECO:0000313" key="1">
    <source>
        <dbReference type="EMBL" id="KAJ9054411.1"/>
    </source>
</evidence>
<proteinExistence type="predicted"/>
<comment type="caution">
    <text evidence="1">The sequence shown here is derived from an EMBL/GenBank/DDBJ whole genome shotgun (WGS) entry which is preliminary data.</text>
</comment>
<sequence>MNQPSVATRIPADKEAVAARCKNTADTKLAKKLCLVKEEYKFQHWVSIKECRKGCSDDKLCRDRCFYSKLNIPDEDLNDKFRMTHFINKCKHSANVDACLSELLDVDTQALTDANQCSDSKCVREVDYRSLFMCTLNCQKDLIENVKEISIEELAKDTVIFGPDDFKTSQAARAKLPSLLTCSFVTMLILSQIY</sequence>
<dbReference type="EMBL" id="QTSX02006448">
    <property type="protein sequence ID" value="KAJ9054411.1"/>
    <property type="molecule type" value="Genomic_DNA"/>
</dbReference>
<dbReference type="Proteomes" id="UP001165960">
    <property type="component" value="Unassembled WGS sequence"/>
</dbReference>
<accession>A0ACC2RWH9</accession>
<name>A0ACC2RWH9_9FUNG</name>